<feature type="repeat" description="PPR" evidence="2">
    <location>
        <begin position="400"/>
        <end position="434"/>
    </location>
</feature>
<dbReference type="InterPro" id="IPR032867">
    <property type="entry name" value="DYW_dom"/>
</dbReference>
<feature type="domain" description="DYW" evidence="3">
    <location>
        <begin position="915"/>
        <end position="984"/>
    </location>
</feature>
<sequence length="1021" mass="116203">MSSSTKLNSTLKTLIDSKQYEEALKHFDQQPGLHTDFSIDMAIKACTMLHDYKRGINILQKLSSNSLSNHYIQISLIRFYMECRDVDNAYRVFASITNKCNYSYTAMFKGLRSNGMPEKIIDLLEEMKIEPNNFTLTLSFYACAQVANARAMRIGQKLIHKLLNNSRNEDIVLNAATNMLIKFGDIVNAERFYKSVKNKNNIMYCAIMKGYIEKKMFEQALDLFEHVNLVKSDAMYTMAFNVCGKLGNDRAIKIGNKLLDELSDNRKSSTANLTSAMHMLMKFGNIQNAERVFELIQKKDVIAYGAMIKGYVDNEMFEKALDLFEHMNCDLDHAMYTMAFSACAKLGNDRAIKIGNKLFDDLPDNCKSSTATLNSALHMLMKFGNIQNAERVFKLIPQKSVITYGAMMKGYVENEMFEKALDLFEEMSLVKNDALYTTAFNVCAKLANDRAMKIGNKLLDELPDNCKNNTAILTSAIHMLMKFGNTHNAERVFELIQKKDVITYGAMLKGYVDNEMFEKALDLFEQMNLVTNDAICTIIFNVCAKLANDRAMKIGNKLLDELSDNRKSNTANLTSAMHMLMKFGDIQNAERVFKIIEKKDLITYGALMNGYNMNDQSEKCFKVFEEMKHHNIVPDESTWTILIGTYSQIAMIRQCKYLVNQIPPHILNKQQIQNALIDMWGKCGAVEAAKQIFNTVSEPDTFTYSSMINALGLNGMGCEALNVYKQMPHNLRNEIAEISVLNACSHSGLLREAQAIFNEISVKTEKITGAMVDCYSRMFLFDEAEKLIDDYEKTKSPSFVMYMSLLSGARNNRDTILSEKIFNRMLSLFPDEKDNLMSSVILVSNTYSSLGEDEQAHDFRSHHQKKLGTRVKVGLSWTEVNGEVTGFSAYDRFHPSSLKIQAELSRIAKELIENGHQFNSSCITRRLNEGETVESVLMGHSEKIAIAFNFIQEPIPEFIQIRKNLRVCFDCHAATKLIAKIRQHAATKLIAKIRQRDIIIRDANRIHHFQRNGQCSCQDHF</sequence>
<dbReference type="EMBL" id="CAJNXB010004324">
    <property type="protein sequence ID" value="CAF3370752.1"/>
    <property type="molecule type" value="Genomic_DNA"/>
</dbReference>
<dbReference type="PANTHER" id="PTHR47926:SF347">
    <property type="entry name" value="PENTATRICOPEPTIDE REPEAT-CONTAINING PROTEIN"/>
    <property type="match status" value="1"/>
</dbReference>
<feature type="repeat" description="PPR" evidence="2">
    <location>
        <begin position="700"/>
        <end position="730"/>
    </location>
</feature>
<dbReference type="GO" id="GO:0003723">
    <property type="term" value="F:RNA binding"/>
    <property type="evidence" value="ECO:0007669"/>
    <property type="project" value="InterPro"/>
</dbReference>
<dbReference type="InterPro" id="IPR046960">
    <property type="entry name" value="PPR_At4g14850-like_plant"/>
</dbReference>
<dbReference type="Pfam" id="PF14432">
    <property type="entry name" value="DYW_deaminase"/>
    <property type="match status" value="1"/>
</dbReference>
<dbReference type="GO" id="GO:0008270">
    <property type="term" value="F:zinc ion binding"/>
    <property type="evidence" value="ECO:0007669"/>
    <property type="project" value="InterPro"/>
</dbReference>
<dbReference type="InterPro" id="IPR002885">
    <property type="entry name" value="PPR_rpt"/>
</dbReference>
<dbReference type="GO" id="GO:0048731">
    <property type="term" value="P:system development"/>
    <property type="evidence" value="ECO:0007669"/>
    <property type="project" value="UniProtKB-ARBA"/>
</dbReference>
<accession>A0A817XL96</accession>
<dbReference type="Pfam" id="PF13041">
    <property type="entry name" value="PPR_2"/>
    <property type="match status" value="1"/>
</dbReference>
<dbReference type="PROSITE" id="PS51375">
    <property type="entry name" value="PPR"/>
    <property type="match status" value="5"/>
</dbReference>
<organism evidence="4 5">
    <name type="scientific">Rotaria socialis</name>
    <dbReference type="NCBI Taxonomy" id="392032"/>
    <lineage>
        <taxon>Eukaryota</taxon>
        <taxon>Metazoa</taxon>
        <taxon>Spiralia</taxon>
        <taxon>Gnathifera</taxon>
        <taxon>Rotifera</taxon>
        <taxon>Eurotatoria</taxon>
        <taxon>Bdelloidea</taxon>
        <taxon>Philodinida</taxon>
        <taxon>Philodinidae</taxon>
        <taxon>Rotaria</taxon>
    </lineage>
</organism>
<dbReference type="Proteomes" id="UP000663825">
    <property type="component" value="Unassembled WGS sequence"/>
</dbReference>
<evidence type="ECO:0000313" key="4">
    <source>
        <dbReference type="EMBL" id="CAF3370752.1"/>
    </source>
</evidence>
<name>A0A817XL96_9BILA</name>
<reference evidence="4" key="1">
    <citation type="submission" date="2021-02" db="EMBL/GenBank/DDBJ databases">
        <authorList>
            <person name="Nowell W R."/>
        </authorList>
    </citation>
    <scope>NUCLEOTIDE SEQUENCE</scope>
</reference>
<feature type="repeat" description="PPR" evidence="2">
    <location>
        <begin position="600"/>
        <end position="634"/>
    </location>
</feature>
<feature type="repeat" description="PPR" evidence="2">
    <location>
        <begin position="300"/>
        <end position="330"/>
    </location>
</feature>
<dbReference type="InterPro" id="IPR011990">
    <property type="entry name" value="TPR-like_helical_dom_sf"/>
</dbReference>
<evidence type="ECO:0000313" key="5">
    <source>
        <dbReference type="Proteomes" id="UP000663825"/>
    </source>
</evidence>
<keyword evidence="1" id="KW-0677">Repeat</keyword>
<dbReference type="NCBIfam" id="TIGR00756">
    <property type="entry name" value="PPR"/>
    <property type="match status" value="5"/>
</dbReference>
<evidence type="ECO:0000259" key="3">
    <source>
        <dbReference type="Pfam" id="PF14432"/>
    </source>
</evidence>
<comment type="caution">
    <text evidence="4">The sequence shown here is derived from an EMBL/GenBank/DDBJ whole genome shotgun (WGS) entry which is preliminary data.</text>
</comment>
<dbReference type="Pfam" id="PF01535">
    <property type="entry name" value="PPR"/>
    <property type="match status" value="7"/>
</dbReference>
<dbReference type="PANTHER" id="PTHR47926">
    <property type="entry name" value="PENTATRICOPEPTIDE REPEAT-CONTAINING PROTEIN"/>
    <property type="match status" value="1"/>
</dbReference>
<evidence type="ECO:0000256" key="2">
    <source>
        <dbReference type="PROSITE-ProRule" id="PRU00708"/>
    </source>
</evidence>
<dbReference type="OrthoDB" id="185373at2759"/>
<protein>
    <recommendedName>
        <fullName evidence="3">DYW domain-containing protein</fullName>
    </recommendedName>
</protein>
<feature type="repeat" description="PPR" evidence="2">
    <location>
        <begin position="500"/>
        <end position="530"/>
    </location>
</feature>
<dbReference type="AlphaFoldDB" id="A0A817XL96"/>
<evidence type="ECO:0000256" key="1">
    <source>
        <dbReference type="ARBA" id="ARBA00022737"/>
    </source>
</evidence>
<gene>
    <name evidence="4" type="ORF">TIS948_LOCUS25036</name>
</gene>
<dbReference type="GO" id="GO:0009451">
    <property type="term" value="P:RNA modification"/>
    <property type="evidence" value="ECO:0007669"/>
    <property type="project" value="InterPro"/>
</dbReference>
<dbReference type="Gene3D" id="1.25.40.10">
    <property type="entry name" value="Tetratricopeptide repeat domain"/>
    <property type="match status" value="7"/>
</dbReference>
<dbReference type="FunFam" id="1.25.40.10:FF:000158">
    <property type="entry name" value="pentatricopeptide repeat-containing protein At2g33680"/>
    <property type="match status" value="1"/>
</dbReference>
<proteinExistence type="predicted"/>